<reference evidence="1" key="1">
    <citation type="submission" date="2018-06" db="EMBL/GenBank/DDBJ databases">
        <authorList>
            <person name="Zhirakovskaya E."/>
        </authorList>
    </citation>
    <scope>NUCLEOTIDE SEQUENCE</scope>
</reference>
<dbReference type="AlphaFoldDB" id="A0A3B0TTN4"/>
<proteinExistence type="predicted"/>
<name>A0A3B0TTN4_9ZZZZ</name>
<evidence type="ECO:0000313" key="1">
    <source>
        <dbReference type="EMBL" id="VAW21965.1"/>
    </source>
</evidence>
<accession>A0A3B0TTN4</accession>
<protein>
    <submittedName>
        <fullName evidence="1">Uncharacterized protein</fullName>
    </submittedName>
</protein>
<organism evidence="1">
    <name type="scientific">hydrothermal vent metagenome</name>
    <dbReference type="NCBI Taxonomy" id="652676"/>
    <lineage>
        <taxon>unclassified sequences</taxon>
        <taxon>metagenomes</taxon>
        <taxon>ecological metagenomes</taxon>
    </lineage>
</organism>
<sequence length="187" mass="19515">MDLYNHYLKISAVLVLMAMHFSTYAQSDGQADVSFSVPEVALVDIEPSGFGIELSLAAKSGGGLPIEPAVPSGGKIWLNYTSSLATGSNTRSVSVQVINGKVPSGIILLLQASADAGNGRGNTGIPAGRVHVSTSPQVIISGIGRCYTGNGPGYGHQLSYSLMISDYAELDFDESTTLQIAYTITDN</sequence>
<dbReference type="EMBL" id="UOEP01000162">
    <property type="protein sequence ID" value="VAW21965.1"/>
    <property type="molecule type" value="Genomic_DNA"/>
</dbReference>
<gene>
    <name evidence="1" type="ORF">MNBD_BACTEROID01-430</name>
</gene>